<name>A0A1G5S827_9FIRM</name>
<keyword evidence="2" id="KW-1185">Reference proteome</keyword>
<dbReference type="AlphaFoldDB" id="A0A1G5S827"/>
<dbReference type="Proteomes" id="UP000199208">
    <property type="component" value="Unassembled WGS sequence"/>
</dbReference>
<organism evidence="1 2">
    <name type="scientific">Acidaminobacter hydrogenoformans DSM 2784</name>
    <dbReference type="NCBI Taxonomy" id="1120920"/>
    <lineage>
        <taxon>Bacteria</taxon>
        <taxon>Bacillati</taxon>
        <taxon>Bacillota</taxon>
        <taxon>Clostridia</taxon>
        <taxon>Peptostreptococcales</taxon>
        <taxon>Acidaminobacteraceae</taxon>
        <taxon>Acidaminobacter</taxon>
    </lineage>
</organism>
<dbReference type="EMBL" id="FMWL01000032">
    <property type="protein sequence ID" value="SCZ82050.1"/>
    <property type="molecule type" value="Genomic_DNA"/>
</dbReference>
<dbReference type="OrthoDB" id="2016983at2"/>
<reference evidence="1 2" key="1">
    <citation type="submission" date="2016-10" db="EMBL/GenBank/DDBJ databases">
        <authorList>
            <person name="de Groot N.N."/>
        </authorList>
    </citation>
    <scope>NUCLEOTIDE SEQUENCE [LARGE SCALE GENOMIC DNA]</scope>
    <source>
        <strain evidence="1 2">DSM 2784</strain>
    </source>
</reference>
<sequence length="81" mass="9411">MVEDQSLVNVKCPMCETTLVTVEMGEEVKGPFQHKCGKCKRYWRVDYTKKVVTHVRGKVEKTPIKKWLLDLKTGESKPHIH</sequence>
<accession>A0A1G5S827</accession>
<protein>
    <submittedName>
        <fullName evidence="1">Uncharacterized protein</fullName>
    </submittedName>
</protein>
<proteinExistence type="predicted"/>
<gene>
    <name evidence="1" type="ORF">SAMN03080599_03306</name>
</gene>
<evidence type="ECO:0000313" key="1">
    <source>
        <dbReference type="EMBL" id="SCZ82050.1"/>
    </source>
</evidence>
<evidence type="ECO:0000313" key="2">
    <source>
        <dbReference type="Proteomes" id="UP000199208"/>
    </source>
</evidence>
<dbReference type="RefSeq" id="WP_092593457.1">
    <property type="nucleotide sequence ID" value="NZ_FMWL01000032.1"/>
</dbReference>